<dbReference type="PANTHER" id="PTHR34846:SF11">
    <property type="entry name" value="4-CARBOXYMUCONOLACTONE DECARBOXYLASE FAMILY PROTEIN (AFU_ORTHOLOGUE AFUA_6G11590)"/>
    <property type="match status" value="1"/>
</dbReference>
<dbReference type="Gene3D" id="1.20.1290.10">
    <property type="entry name" value="AhpD-like"/>
    <property type="match status" value="1"/>
</dbReference>
<comment type="caution">
    <text evidence="1">The sequence shown here is derived from an EMBL/GenBank/DDBJ whole genome shotgun (WGS) entry which is preliminary data.</text>
</comment>
<evidence type="ECO:0008006" key="3">
    <source>
        <dbReference type="Google" id="ProtNLM"/>
    </source>
</evidence>
<name>A0A9P4M7V7_9PEZI</name>
<dbReference type="SUPFAM" id="SSF69118">
    <property type="entry name" value="AhpD-like"/>
    <property type="match status" value="1"/>
</dbReference>
<keyword evidence="2" id="KW-1185">Reference proteome</keyword>
<protein>
    <recommendedName>
        <fullName evidence="3">Carboxymuconolactone decarboxylase-like domain-containing protein</fullName>
    </recommendedName>
</protein>
<accession>A0A9P4M7V7</accession>
<evidence type="ECO:0000313" key="1">
    <source>
        <dbReference type="EMBL" id="KAF2097707.1"/>
    </source>
</evidence>
<dbReference type="AlphaFoldDB" id="A0A9P4M7V7"/>
<organism evidence="1 2">
    <name type="scientific">Rhizodiscina lignyota</name>
    <dbReference type="NCBI Taxonomy" id="1504668"/>
    <lineage>
        <taxon>Eukaryota</taxon>
        <taxon>Fungi</taxon>
        <taxon>Dikarya</taxon>
        <taxon>Ascomycota</taxon>
        <taxon>Pezizomycotina</taxon>
        <taxon>Dothideomycetes</taxon>
        <taxon>Pleosporomycetidae</taxon>
        <taxon>Aulographales</taxon>
        <taxon>Rhizodiscinaceae</taxon>
        <taxon>Rhizodiscina</taxon>
    </lineage>
</organism>
<dbReference type="EMBL" id="ML978127">
    <property type="protein sequence ID" value="KAF2097707.1"/>
    <property type="molecule type" value="Genomic_DNA"/>
</dbReference>
<proteinExistence type="predicted"/>
<sequence>MSNAPDDQKGANRLGLLHRDELLEDGQQLHDQITQLMNAHYDDSGVTTQLPDGRYIGPLAIMLRTPSIGSAFFGLSAAISRLAASAKLTPRVRDVAVNTVVGNAKAAYAVYAHGILGKRAGLSDEELDAISTGQRPKTLDEAESVAWEMARDLCVQPERGALQDELWDRGVKVLGEEGAIALVHEVAFYQYISTVLNGFDARRPDGKRWNREEGTWTQ</sequence>
<reference evidence="1" key="1">
    <citation type="journal article" date="2020" name="Stud. Mycol.">
        <title>101 Dothideomycetes genomes: a test case for predicting lifestyles and emergence of pathogens.</title>
        <authorList>
            <person name="Haridas S."/>
            <person name="Albert R."/>
            <person name="Binder M."/>
            <person name="Bloem J."/>
            <person name="Labutti K."/>
            <person name="Salamov A."/>
            <person name="Andreopoulos B."/>
            <person name="Baker S."/>
            <person name="Barry K."/>
            <person name="Bills G."/>
            <person name="Bluhm B."/>
            <person name="Cannon C."/>
            <person name="Castanera R."/>
            <person name="Culley D."/>
            <person name="Daum C."/>
            <person name="Ezra D."/>
            <person name="Gonzalez J."/>
            <person name="Henrissat B."/>
            <person name="Kuo A."/>
            <person name="Liang C."/>
            <person name="Lipzen A."/>
            <person name="Lutzoni F."/>
            <person name="Magnuson J."/>
            <person name="Mondo S."/>
            <person name="Nolan M."/>
            <person name="Ohm R."/>
            <person name="Pangilinan J."/>
            <person name="Park H.-J."/>
            <person name="Ramirez L."/>
            <person name="Alfaro M."/>
            <person name="Sun H."/>
            <person name="Tritt A."/>
            <person name="Yoshinaga Y."/>
            <person name="Zwiers L.-H."/>
            <person name="Turgeon B."/>
            <person name="Goodwin S."/>
            <person name="Spatafora J."/>
            <person name="Crous P."/>
            <person name="Grigoriev I."/>
        </authorList>
    </citation>
    <scope>NUCLEOTIDE SEQUENCE</scope>
    <source>
        <strain evidence="1">CBS 133067</strain>
    </source>
</reference>
<dbReference type="InterPro" id="IPR029032">
    <property type="entry name" value="AhpD-like"/>
</dbReference>
<evidence type="ECO:0000313" key="2">
    <source>
        <dbReference type="Proteomes" id="UP000799772"/>
    </source>
</evidence>
<dbReference type="Proteomes" id="UP000799772">
    <property type="component" value="Unassembled WGS sequence"/>
</dbReference>
<gene>
    <name evidence="1" type="ORF">NA57DRAFT_56895</name>
</gene>
<dbReference type="OrthoDB" id="2567457at2759"/>
<dbReference type="PANTHER" id="PTHR34846">
    <property type="entry name" value="4-CARBOXYMUCONOLACTONE DECARBOXYLASE FAMILY PROTEIN (AFU_ORTHOLOGUE AFUA_6G11590)"/>
    <property type="match status" value="1"/>
</dbReference>